<reference evidence="6 7" key="1">
    <citation type="journal article" date="2012" name="J. Bacteriol.">
        <title>Genome Sequence of the Halotolerant Bacterium Imtechella halotolerans K1T.</title>
        <authorList>
            <person name="Kumar S."/>
            <person name="Vikram S."/>
            <person name="Subramanian S."/>
            <person name="Raghava G.P."/>
            <person name="Pinnaka A.K."/>
        </authorList>
    </citation>
    <scope>NUCLEOTIDE SEQUENCE [LARGE SCALE GENOMIC DNA]</scope>
    <source>
        <strain evidence="6 7">K1</strain>
    </source>
</reference>
<evidence type="ECO:0000256" key="3">
    <source>
        <dbReference type="ARBA" id="ARBA00023157"/>
    </source>
</evidence>
<feature type="domain" description="Thioredoxin" evidence="5">
    <location>
        <begin position="234"/>
        <end position="371"/>
    </location>
</feature>
<dbReference type="GO" id="GO:0030313">
    <property type="term" value="C:cell envelope"/>
    <property type="evidence" value="ECO:0007669"/>
    <property type="project" value="UniProtKB-SubCell"/>
</dbReference>
<keyword evidence="7" id="KW-1185">Reference proteome</keyword>
<dbReference type="STRING" id="946077.W5A_13155"/>
<organism evidence="6 7">
    <name type="scientific">Imtechella halotolerans K1</name>
    <dbReference type="NCBI Taxonomy" id="946077"/>
    <lineage>
        <taxon>Bacteria</taxon>
        <taxon>Pseudomonadati</taxon>
        <taxon>Bacteroidota</taxon>
        <taxon>Flavobacteriia</taxon>
        <taxon>Flavobacteriales</taxon>
        <taxon>Flavobacteriaceae</taxon>
        <taxon>Imtechella</taxon>
    </lineage>
</organism>
<dbReference type="InterPro" id="IPR036249">
    <property type="entry name" value="Thioredoxin-like_sf"/>
</dbReference>
<evidence type="ECO:0000313" key="6">
    <source>
        <dbReference type="EMBL" id="EID72018.1"/>
    </source>
</evidence>
<keyword evidence="2" id="KW-0201">Cytochrome c-type biogenesis</keyword>
<dbReference type="Pfam" id="PF14289">
    <property type="entry name" value="DUF4369"/>
    <property type="match status" value="1"/>
</dbReference>
<dbReference type="GO" id="GO:0016209">
    <property type="term" value="F:antioxidant activity"/>
    <property type="evidence" value="ECO:0007669"/>
    <property type="project" value="InterPro"/>
</dbReference>
<gene>
    <name evidence="6" type="ORF">W5A_13155</name>
</gene>
<dbReference type="GO" id="GO:0017004">
    <property type="term" value="P:cytochrome complex assembly"/>
    <property type="evidence" value="ECO:0007669"/>
    <property type="project" value="UniProtKB-KW"/>
</dbReference>
<comment type="caution">
    <text evidence="6">The sequence shown here is derived from an EMBL/GenBank/DDBJ whole genome shotgun (WGS) entry which is preliminary data.</text>
</comment>
<dbReference type="Pfam" id="PF00578">
    <property type="entry name" value="AhpC-TSA"/>
    <property type="match status" value="1"/>
</dbReference>
<dbReference type="InterPro" id="IPR025380">
    <property type="entry name" value="DUF4369"/>
</dbReference>
<dbReference type="GO" id="GO:0016491">
    <property type="term" value="F:oxidoreductase activity"/>
    <property type="evidence" value="ECO:0007669"/>
    <property type="project" value="InterPro"/>
</dbReference>
<dbReference type="PANTHER" id="PTHR42852">
    <property type="entry name" value="THIOL:DISULFIDE INTERCHANGE PROTEIN DSBE"/>
    <property type="match status" value="1"/>
</dbReference>
<evidence type="ECO:0000256" key="1">
    <source>
        <dbReference type="ARBA" id="ARBA00004196"/>
    </source>
</evidence>
<comment type="subcellular location">
    <subcellularLocation>
        <location evidence="1">Cell envelope</location>
    </subcellularLocation>
</comment>
<evidence type="ECO:0000256" key="4">
    <source>
        <dbReference type="ARBA" id="ARBA00023284"/>
    </source>
</evidence>
<proteinExistence type="predicted"/>
<dbReference type="InterPro" id="IPR000866">
    <property type="entry name" value="AhpC/TSA"/>
</dbReference>
<dbReference type="EMBL" id="AJJU01000038">
    <property type="protein sequence ID" value="EID72018.1"/>
    <property type="molecule type" value="Genomic_DNA"/>
</dbReference>
<keyword evidence="3" id="KW-1015">Disulfide bond</keyword>
<dbReference type="eggNOG" id="COG0526">
    <property type="taxonomic scope" value="Bacteria"/>
</dbReference>
<evidence type="ECO:0000313" key="7">
    <source>
        <dbReference type="Proteomes" id="UP000005938"/>
    </source>
</evidence>
<name>I0W6K2_9FLAO</name>
<evidence type="ECO:0000259" key="5">
    <source>
        <dbReference type="PROSITE" id="PS51352"/>
    </source>
</evidence>
<dbReference type="InterPro" id="IPR050553">
    <property type="entry name" value="Thioredoxin_ResA/DsbE_sf"/>
</dbReference>
<dbReference type="InterPro" id="IPR013766">
    <property type="entry name" value="Thioredoxin_domain"/>
</dbReference>
<keyword evidence="4" id="KW-0676">Redox-active center</keyword>
<dbReference type="Proteomes" id="UP000005938">
    <property type="component" value="Unassembled WGS sequence"/>
</dbReference>
<dbReference type="AlphaFoldDB" id="I0W6K2"/>
<evidence type="ECO:0000256" key="2">
    <source>
        <dbReference type="ARBA" id="ARBA00022748"/>
    </source>
</evidence>
<dbReference type="PROSITE" id="PS51352">
    <property type="entry name" value="THIOREDOXIN_2"/>
    <property type="match status" value="1"/>
</dbReference>
<dbReference type="CDD" id="cd02966">
    <property type="entry name" value="TlpA_like_family"/>
    <property type="match status" value="1"/>
</dbReference>
<accession>I0W6K2</accession>
<dbReference type="PANTHER" id="PTHR42852:SF6">
    <property type="entry name" value="THIOL:DISULFIDE INTERCHANGE PROTEIN DSBE"/>
    <property type="match status" value="1"/>
</dbReference>
<dbReference type="SUPFAM" id="SSF52833">
    <property type="entry name" value="Thioredoxin-like"/>
    <property type="match status" value="1"/>
</dbReference>
<dbReference type="Gene3D" id="3.40.30.10">
    <property type="entry name" value="Glutaredoxin"/>
    <property type="match status" value="1"/>
</dbReference>
<protein>
    <submittedName>
        <fullName evidence="6">Alkyl hydroperoxide reductase</fullName>
    </submittedName>
</protein>
<sequence>MLLMSLGSCTSTLKEQTITGTIKGLGTNPIVLLNEENVPIDTVEAINDTFVFKHQIDLNDPKFHGVTFPLLSEKGSRMIKDRTYFFVDSDAIQLTATIAEGGLEDIVVTGSPATTKYDDLNANFPANIEIKKYEQSYMEAFNKYNYGVQNDENRKQLSYYSSIIDSLMGMKRQNMLDAISINDKSVAMAAMFYFNFRNEPVEFLEKHLAQFSPELQNTYYLKQLYTKIALKKSSSVGSMAPDFELMNANGEMVKLSSFKGRYVLIDFWASWCGPCIREVPHLKKVYEKFKDHGLEIISVSIDDKENAWRKALDKHQLPYVKLWDDTKVTQDLYQFTGIPYVVLVNPEGDILQINKGLRGDDLETTLEALFR</sequence>